<keyword evidence="1" id="KW-0812">Transmembrane</keyword>
<feature type="transmembrane region" description="Helical" evidence="1">
    <location>
        <begin position="12"/>
        <end position="31"/>
    </location>
</feature>
<evidence type="ECO:0000313" key="3">
    <source>
        <dbReference type="Proteomes" id="UP000249616"/>
    </source>
</evidence>
<sequence>MRTLRIAAAVEAASLALLFLNLFTVHLRVITSLVGPLHGTAYLVTIGAACMAPAAAGSGARWRAAVPGIGGLLAVARLRGRPAPASPAVDTAPGGPRG</sequence>
<dbReference type="Proteomes" id="UP000249616">
    <property type="component" value="Chromosome"/>
</dbReference>
<evidence type="ECO:0008006" key="4">
    <source>
        <dbReference type="Google" id="ProtNLM"/>
    </source>
</evidence>
<gene>
    <name evidence="2" type="ORF">DN051_13710</name>
</gene>
<dbReference type="GeneID" id="32595292"/>
<keyword evidence="3" id="KW-1185">Reference proteome</keyword>
<keyword evidence="1" id="KW-1133">Transmembrane helix</keyword>
<keyword evidence="1" id="KW-0472">Membrane</keyword>
<dbReference type="AlphaFoldDB" id="A0A2Z4IXP3"/>
<accession>A0A2Z4IXP3</accession>
<feature type="transmembrane region" description="Helical" evidence="1">
    <location>
        <begin position="37"/>
        <end position="56"/>
    </location>
</feature>
<proteinExistence type="predicted"/>
<organism evidence="2 3">
    <name type="scientific">Streptomyces cadmiisoli</name>
    <dbReference type="NCBI Taxonomy" id="2184053"/>
    <lineage>
        <taxon>Bacteria</taxon>
        <taxon>Bacillati</taxon>
        <taxon>Actinomycetota</taxon>
        <taxon>Actinomycetes</taxon>
        <taxon>Kitasatosporales</taxon>
        <taxon>Streptomycetaceae</taxon>
        <taxon>Streptomyces</taxon>
        <taxon>Streptomyces aurantiacus group</taxon>
    </lineage>
</organism>
<dbReference type="EMBL" id="CP030073">
    <property type="protein sequence ID" value="AWW37577.1"/>
    <property type="molecule type" value="Genomic_DNA"/>
</dbReference>
<dbReference type="KEGG" id="scad:DN051_13710"/>
<reference evidence="2 3" key="1">
    <citation type="journal article" date="2019" name="Int. J. Syst. Evol. Microbiol.">
        <title>Streptomyces cadmiisoli sp. nov., a novel actinomycete isolated from cadmium-contaminated soil.</title>
        <authorList>
            <person name="Li K."/>
            <person name="Tang X."/>
            <person name="Zhao J."/>
            <person name="Guo Y."/>
            <person name="Tang Y."/>
            <person name="Gao J."/>
        </authorList>
    </citation>
    <scope>NUCLEOTIDE SEQUENCE [LARGE SCALE GENOMIC DNA]</scope>
    <source>
        <strain evidence="2 3">ZFG47</strain>
    </source>
</reference>
<evidence type="ECO:0000256" key="1">
    <source>
        <dbReference type="SAM" id="Phobius"/>
    </source>
</evidence>
<name>A0A2Z4IXP3_9ACTN</name>
<protein>
    <recommendedName>
        <fullName evidence="4">DUF3817 domain-containing protein</fullName>
    </recommendedName>
</protein>
<dbReference type="RefSeq" id="WP_053757268.1">
    <property type="nucleotide sequence ID" value="NZ_CBDRHE010000010.1"/>
</dbReference>
<evidence type="ECO:0000313" key="2">
    <source>
        <dbReference type="EMBL" id="AWW37577.1"/>
    </source>
</evidence>